<organism evidence="15 16">
    <name type="scientific">Catonella massiliensis</name>
    <dbReference type="NCBI Taxonomy" id="2799636"/>
    <lineage>
        <taxon>Bacteria</taxon>
        <taxon>Bacillati</taxon>
        <taxon>Bacillota</taxon>
        <taxon>Clostridia</taxon>
        <taxon>Lachnospirales</taxon>
        <taxon>Lachnospiraceae</taxon>
        <taxon>Catonella</taxon>
    </lineage>
</organism>
<keyword evidence="6" id="KW-0816">Tricarboxylic acid cycle</keyword>
<dbReference type="Pfam" id="PF13085">
    <property type="entry name" value="Fer2_3"/>
    <property type="match status" value="1"/>
</dbReference>
<dbReference type="Gene3D" id="3.10.20.30">
    <property type="match status" value="1"/>
</dbReference>
<keyword evidence="10" id="KW-0408">Iron</keyword>
<comment type="similarity">
    <text evidence="3">Belongs to the succinate dehydrogenase/fumarate reductase iron-sulfur protein family.</text>
</comment>
<evidence type="ECO:0000256" key="12">
    <source>
        <dbReference type="ARBA" id="ARBA00023291"/>
    </source>
</evidence>
<evidence type="ECO:0000256" key="10">
    <source>
        <dbReference type="ARBA" id="ARBA00023004"/>
    </source>
</evidence>
<reference evidence="15 16" key="1">
    <citation type="submission" date="2021-01" db="EMBL/GenBank/DDBJ databases">
        <title>Isolation and description of Catonella massiliensis sp. nov., a novel Catonella species, isolated from a stable periodontitis subject.</title>
        <authorList>
            <person name="Antezack A."/>
            <person name="Boxberger M."/>
            <person name="La Scola B."/>
            <person name="Monnet-Corti V."/>
        </authorList>
    </citation>
    <scope>NUCLEOTIDE SEQUENCE [LARGE SCALE GENOMIC DNA]</scope>
    <source>
        <strain evidence="15 16">Marseille-Q4567</strain>
    </source>
</reference>
<keyword evidence="8" id="KW-0479">Metal-binding</keyword>
<evidence type="ECO:0000256" key="13">
    <source>
        <dbReference type="ARBA" id="ARBA00034078"/>
    </source>
</evidence>
<dbReference type="InterPro" id="IPR009051">
    <property type="entry name" value="Helical_ferredxn"/>
</dbReference>
<dbReference type="SUPFAM" id="SSF54292">
    <property type="entry name" value="2Fe-2S ferredoxin-like"/>
    <property type="match status" value="1"/>
</dbReference>
<dbReference type="InterPro" id="IPR025192">
    <property type="entry name" value="Succ_DH/fum_Rdtase_N"/>
</dbReference>
<feature type="domain" description="4Fe-4S ferredoxin-type" evidence="14">
    <location>
        <begin position="139"/>
        <end position="159"/>
    </location>
</feature>
<protein>
    <recommendedName>
        <fullName evidence="4">succinate dehydrogenase</fullName>
        <ecNumber evidence="4">1.3.5.1</ecNumber>
    </recommendedName>
</protein>
<dbReference type="EMBL" id="JAEPRJ010000001">
    <property type="protein sequence ID" value="MBK5896563.1"/>
    <property type="molecule type" value="Genomic_DNA"/>
</dbReference>
<dbReference type="PROSITE" id="PS00198">
    <property type="entry name" value="4FE4S_FER_1"/>
    <property type="match status" value="1"/>
</dbReference>
<dbReference type="InterPro" id="IPR004489">
    <property type="entry name" value="Succ_DH/fum_Rdtase_Fe-S"/>
</dbReference>
<dbReference type="PROSITE" id="PS51379">
    <property type="entry name" value="4FE4S_FER_2"/>
    <property type="match status" value="1"/>
</dbReference>
<keyword evidence="16" id="KW-1185">Reference proteome</keyword>
<keyword evidence="7" id="KW-0001">2Fe-2S</keyword>
<dbReference type="RefSeq" id="WP_208428127.1">
    <property type="nucleotide sequence ID" value="NZ_JAEPRJ010000001.1"/>
</dbReference>
<dbReference type="NCBIfam" id="TIGR00384">
    <property type="entry name" value="dhsB"/>
    <property type="match status" value="1"/>
</dbReference>
<keyword evidence="11" id="KW-0411">Iron-sulfur</keyword>
<evidence type="ECO:0000256" key="4">
    <source>
        <dbReference type="ARBA" id="ARBA00012792"/>
    </source>
</evidence>
<name>A0ABS1IXE0_9FIRM</name>
<gene>
    <name evidence="15" type="ORF">JJN12_02015</name>
</gene>
<evidence type="ECO:0000259" key="14">
    <source>
        <dbReference type="PROSITE" id="PS51379"/>
    </source>
</evidence>
<proteinExistence type="inferred from homology"/>
<evidence type="ECO:0000256" key="1">
    <source>
        <dbReference type="ARBA" id="ARBA00001927"/>
    </source>
</evidence>
<dbReference type="Pfam" id="PF13183">
    <property type="entry name" value="Fer4_8"/>
    <property type="match status" value="1"/>
</dbReference>
<evidence type="ECO:0000256" key="2">
    <source>
        <dbReference type="ARBA" id="ARBA00001966"/>
    </source>
</evidence>
<keyword evidence="5" id="KW-0004">4Fe-4S</keyword>
<dbReference type="Gene3D" id="1.10.1060.10">
    <property type="entry name" value="Alpha-helical ferredoxin"/>
    <property type="match status" value="1"/>
</dbReference>
<dbReference type="EC" id="1.3.5.1" evidence="4"/>
<accession>A0ABS1IXE0</accession>
<dbReference type="InterPro" id="IPR012675">
    <property type="entry name" value="Beta-grasp_dom_sf"/>
</dbReference>
<dbReference type="InterPro" id="IPR017900">
    <property type="entry name" value="4Fe4S_Fe_S_CS"/>
</dbReference>
<evidence type="ECO:0000256" key="9">
    <source>
        <dbReference type="ARBA" id="ARBA00023002"/>
    </source>
</evidence>
<dbReference type="PANTHER" id="PTHR11921:SF29">
    <property type="entry name" value="SUCCINATE DEHYDROGENASE [UBIQUINONE] IRON-SULFUR SUBUNIT, MITOCHONDRIAL"/>
    <property type="match status" value="1"/>
</dbReference>
<dbReference type="SUPFAM" id="SSF46548">
    <property type="entry name" value="alpha-helical ferredoxin"/>
    <property type="match status" value="1"/>
</dbReference>
<evidence type="ECO:0000313" key="15">
    <source>
        <dbReference type="EMBL" id="MBK5896563.1"/>
    </source>
</evidence>
<comment type="cofactor">
    <cofactor evidence="1">
        <name>[3Fe-4S] cluster</name>
        <dbReference type="ChEBI" id="CHEBI:21137"/>
    </cofactor>
</comment>
<dbReference type="PANTHER" id="PTHR11921">
    <property type="entry name" value="SUCCINATE DEHYDROGENASE IRON-SULFUR PROTEIN"/>
    <property type="match status" value="1"/>
</dbReference>
<evidence type="ECO:0000313" key="16">
    <source>
        <dbReference type="Proteomes" id="UP000604730"/>
    </source>
</evidence>
<evidence type="ECO:0000256" key="6">
    <source>
        <dbReference type="ARBA" id="ARBA00022532"/>
    </source>
</evidence>
<dbReference type="InterPro" id="IPR017896">
    <property type="entry name" value="4Fe4S_Fe-S-bd"/>
</dbReference>
<sequence>MEVIIEIKRQEDVKSSAYFQSIRLTPEKENLTVASLLREINANPDIRDIEGEPVPYISWECSCLQKKCGACAILVNGRPRLACDTFIRDYMKKDRLTLAPLSKFPIIKDLIVDRSILYNNLRDIKNYLEEEVRLTDKNTDTAYEASRCLMCGCCLEVCPNFYVGGDFYGAASFVPATRLITAAGRGGTEELKREYREHIYKGCGKSLACKDICPAGIDMDKMLSKSNEVAVWKSLFKR</sequence>
<evidence type="ECO:0000256" key="5">
    <source>
        <dbReference type="ARBA" id="ARBA00022485"/>
    </source>
</evidence>
<evidence type="ECO:0000256" key="7">
    <source>
        <dbReference type="ARBA" id="ARBA00022714"/>
    </source>
</evidence>
<comment type="cofactor">
    <cofactor evidence="2">
        <name>[4Fe-4S] cluster</name>
        <dbReference type="ChEBI" id="CHEBI:49883"/>
    </cofactor>
</comment>
<keyword evidence="12" id="KW-0003">3Fe-4S</keyword>
<comment type="caution">
    <text evidence="15">The sequence shown here is derived from an EMBL/GenBank/DDBJ whole genome shotgun (WGS) entry which is preliminary data.</text>
</comment>
<dbReference type="InterPro" id="IPR050573">
    <property type="entry name" value="SDH/FRD_Iron-Sulfur"/>
</dbReference>
<keyword evidence="9" id="KW-0560">Oxidoreductase</keyword>
<evidence type="ECO:0000256" key="8">
    <source>
        <dbReference type="ARBA" id="ARBA00022723"/>
    </source>
</evidence>
<evidence type="ECO:0000256" key="3">
    <source>
        <dbReference type="ARBA" id="ARBA00009433"/>
    </source>
</evidence>
<dbReference type="InterPro" id="IPR036010">
    <property type="entry name" value="2Fe-2S_ferredoxin-like_sf"/>
</dbReference>
<dbReference type="Proteomes" id="UP000604730">
    <property type="component" value="Unassembled WGS sequence"/>
</dbReference>
<comment type="cofactor">
    <cofactor evidence="13">
        <name>[2Fe-2S] cluster</name>
        <dbReference type="ChEBI" id="CHEBI:190135"/>
    </cofactor>
</comment>
<evidence type="ECO:0000256" key="11">
    <source>
        <dbReference type="ARBA" id="ARBA00023014"/>
    </source>
</evidence>